<proteinExistence type="predicted"/>
<dbReference type="EMBL" id="JAJHJB010000002">
    <property type="protein sequence ID" value="MCC5464303.1"/>
    <property type="molecule type" value="Genomic_DNA"/>
</dbReference>
<protein>
    <submittedName>
        <fullName evidence="1">Uncharacterized protein</fullName>
    </submittedName>
</protein>
<accession>A0ABS8HPX8</accession>
<gene>
    <name evidence="1" type="ORF">LMF89_02850</name>
</gene>
<sequence length="63" mass="7451">MIQYLLSKYNHEGKYEDRKLRKLQKKEDAYQGRMNKVQGSSEYSYAHPLPVYGYIGLFSKSTL</sequence>
<evidence type="ECO:0000313" key="2">
    <source>
        <dbReference type="Proteomes" id="UP001165492"/>
    </source>
</evidence>
<name>A0ABS8HPX8_9FIRM</name>
<evidence type="ECO:0000313" key="1">
    <source>
        <dbReference type="EMBL" id="MCC5464303.1"/>
    </source>
</evidence>
<reference evidence="1" key="1">
    <citation type="submission" date="2021-11" db="EMBL/GenBank/DDBJ databases">
        <title>Description of a new species Pelosinus isolated from the bottom sediments of Lake Baikal.</title>
        <authorList>
            <person name="Zakharyuk A."/>
        </authorList>
    </citation>
    <scope>NUCLEOTIDE SEQUENCE</scope>
    <source>
        <strain evidence="1">Bkl1</strain>
    </source>
</reference>
<keyword evidence="2" id="KW-1185">Reference proteome</keyword>
<comment type="caution">
    <text evidence="1">The sequence shown here is derived from an EMBL/GenBank/DDBJ whole genome shotgun (WGS) entry which is preliminary data.</text>
</comment>
<dbReference type="Proteomes" id="UP001165492">
    <property type="component" value="Unassembled WGS sequence"/>
</dbReference>
<organism evidence="1 2">
    <name type="scientific">Pelosinus baikalensis</name>
    <dbReference type="NCBI Taxonomy" id="2892015"/>
    <lineage>
        <taxon>Bacteria</taxon>
        <taxon>Bacillati</taxon>
        <taxon>Bacillota</taxon>
        <taxon>Negativicutes</taxon>
        <taxon>Selenomonadales</taxon>
        <taxon>Sporomusaceae</taxon>
        <taxon>Pelosinus</taxon>
    </lineage>
</organism>